<accession>A0A8S5VHJ9</accession>
<dbReference type="EMBL" id="BK016265">
    <property type="protein sequence ID" value="DAG06063.1"/>
    <property type="molecule type" value="Genomic_DNA"/>
</dbReference>
<sequence length="103" mass="11862">MDEFIKSLNKTEYKCNSNEEVIKYLSSTKVMSSVANAMNAWYIWVLCDPNMAADIGLNRSDKDIDHTIEHAIQCTKIAGPRLEELLKKYNEFLNTMADDIRKL</sequence>
<protein>
    <submittedName>
        <fullName evidence="1">Uncharacterized protein</fullName>
    </submittedName>
</protein>
<name>A0A8S5VHJ9_9CAUD</name>
<reference evidence="1" key="1">
    <citation type="journal article" date="2021" name="Proc. Natl. Acad. Sci. U.S.A.">
        <title>A Catalog of Tens of Thousands of Viruses from Human Metagenomes Reveals Hidden Associations with Chronic Diseases.</title>
        <authorList>
            <person name="Tisza M.J."/>
            <person name="Buck C.B."/>
        </authorList>
    </citation>
    <scope>NUCLEOTIDE SEQUENCE</scope>
    <source>
        <strain evidence="1">CtkfK18</strain>
    </source>
</reference>
<organism evidence="1">
    <name type="scientific">Myoviridae sp. ctkfK18</name>
    <dbReference type="NCBI Taxonomy" id="2825165"/>
    <lineage>
        <taxon>Viruses</taxon>
        <taxon>Duplodnaviria</taxon>
        <taxon>Heunggongvirae</taxon>
        <taxon>Uroviricota</taxon>
        <taxon>Caudoviricetes</taxon>
    </lineage>
</organism>
<evidence type="ECO:0000313" key="1">
    <source>
        <dbReference type="EMBL" id="DAG06063.1"/>
    </source>
</evidence>
<proteinExistence type="predicted"/>